<dbReference type="AlphaFoldDB" id="A0A3B0XCX5"/>
<name>A0A3B0XCX5_9ZZZZ</name>
<proteinExistence type="predicted"/>
<accession>A0A3B0XCX5</accession>
<dbReference type="EMBL" id="UOFG01000253">
    <property type="protein sequence ID" value="VAW65551.1"/>
    <property type="molecule type" value="Genomic_DNA"/>
</dbReference>
<dbReference type="InterPro" id="IPR025455">
    <property type="entry name" value="DUF4276"/>
</dbReference>
<protein>
    <recommendedName>
        <fullName evidence="2">RloB domain-containing protein</fullName>
    </recommendedName>
</protein>
<gene>
    <name evidence="1" type="ORF">MNBD_GAMMA11-2847</name>
</gene>
<evidence type="ECO:0000313" key="1">
    <source>
        <dbReference type="EMBL" id="VAW65551.1"/>
    </source>
</evidence>
<reference evidence="1" key="1">
    <citation type="submission" date="2018-06" db="EMBL/GenBank/DDBJ databases">
        <authorList>
            <person name="Zhirakovskaya E."/>
        </authorList>
    </citation>
    <scope>NUCLEOTIDE SEQUENCE</scope>
</reference>
<dbReference type="Pfam" id="PF14103">
    <property type="entry name" value="DUF4276"/>
    <property type="match status" value="1"/>
</dbReference>
<sequence length="200" mass="23138">MASKKATHKKIKHTSIILVEGATEMEFYKAIADKYLNNTPRAIKDLRGNFNIHAKVLDASKTHSDRHPGNTFDVYVCIDQDRIGEPAINREALHRELKKIKGFKNLTCVIAVLVIESLFFIDINGIYTFLRAPHNKRKPKKYSEYRTLTDRDLKKLFKSFDKLYQKGHHCKTLVSSLNIKKIIGEADELKQFIKTYNTRS</sequence>
<organism evidence="1">
    <name type="scientific">hydrothermal vent metagenome</name>
    <dbReference type="NCBI Taxonomy" id="652676"/>
    <lineage>
        <taxon>unclassified sequences</taxon>
        <taxon>metagenomes</taxon>
        <taxon>ecological metagenomes</taxon>
    </lineage>
</organism>
<evidence type="ECO:0008006" key="2">
    <source>
        <dbReference type="Google" id="ProtNLM"/>
    </source>
</evidence>